<dbReference type="Gene3D" id="3.10.450.50">
    <property type="match status" value="1"/>
</dbReference>
<dbReference type="InterPro" id="IPR037401">
    <property type="entry name" value="SnoaL-like"/>
</dbReference>
<evidence type="ECO:0000313" key="2">
    <source>
        <dbReference type="EMBL" id="SIO40125.1"/>
    </source>
</evidence>
<dbReference type="SUPFAM" id="SSF54427">
    <property type="entry name" value="NTF2-like"/>
    <property type="match status" value="1"/>
</dbReference>
<keyword evidence="2" id="KW-0413">Isomerase</keyword>
<gene>
    <name evidence="2" type="ORF">SAMN05421769_4166</name>
</gene>
<organism evidence="2 3">
    <name type="scientific">Chryseobacterium scophthalmum</name>
    <dbReference type="NCBI Taxonomy" id="59733"/>
    <lineage>
        <taxon>Bacteria</taxon>
        <taxon>Pseudomonadati</taxon>
        <taxon>Bacteroidota</taxon>
        <taxon>Flavobacteriia</taxon>
        <taxon>Flavobacteriales</taxon>
        <taxon>Weeksellaceae</taxon>
        <taxon>Chryseobacterium group</taxon>
        <taxon>Chryseobacterium</taxon>
    </lineage>
</organism>
<evidence type="ECO:0000313" key="3">
    <source>
        <dbReference type="Proteomes" id="UP000184782"/>
    </source>
</evidence>
<dbReference type="EMBL" id="FSRQ01000007">
    <property type="protein sequence ID" value="SIO40125.1"/>
    <property type="molecule type" value="Genomic_DNA"/>
</dbReference>
<dbReference type="OrthoDB" id="6692273at2"/>
<dbReference type="CDD" id="cd00531">
    <property type="entry name" value="NTF2_like"/>
    <property type="match status" value="1"/>
</dbReference>
<keyword evidence="3" id="KW-1185">Reference proteome</keyword>
<dbReference type="STRING" id="59733.SAMN05421769_4166"/>
<accession>A0A1N6J785</accession>
<reference evidence="3" key="1">
    <citation type="submission" date="2016-12" db="EMBL/GenBank/DDBJ databases">
        <authorList>
            <person name="Varghese N."/>
            <person name="Submissions S."/>
        </authorList>
    </citation>
    <scope>NUCLEOTIDE SEQUENCE [LARGE SCALE GENOMIC DNA]</scope>
    <source>
        <strain evidence="3">DSM 16779</strain>
    </source>
</reference>
<sequence>MSQNKKTVQKYMDSFQKTDHEKILSCLTEDVIWEMPGVYLHHGKEAFDKEIENENFTGKPKITVFRMTEENDVVIAEGNVVASFKNGDILNADFCDVFEMKNGLIKKLVSYLMQKK</sequence>
<dbReference type="InterPro" id="IPR032710">
    <property type="entry name" value="NTF2-like_dom_sf"/>
</dbReference>
<dbReference type="RefSeq" id="WP_074232313.1">
    <property type="nucleotide sequence ID" value="NZ_FSRQ01000007.1"/>
</dbReference>
<evidence type="ECO:0000259" key="1">
    <source>
        <dbReference type="Pfam" id="PF12680"/>
    </source>
</evidence>
<dbReference type="Pfam" id="PF12680">
    <property type="entry name" value="SnoaL_2"/>
    <property type="match status" value="1"/>
</dbReference>
<dbReference type="Proteomes" id="UP000184782">
    <property type="component" value="Unassembled WGS sequence"/>
</dbReference>
<proteinExistence type="predicted"/>
<dbReference type="AlphaFoldDB" id="A0A1N6J785"/>
<name>A0A1N6J785_9FLAO</name>
<dbReference type="GO" id="GO:0016853">
    <property type="term" value="F:isomerase activity"/>
    <property type="evidence" value="ECO:0007669"/>
    <property type="project" value="UniProtKB-KW"/>
</dbReference>
<protein>
    <submittedName>
        <fullName evidence="2">Ketosteroid isomerase-related protein</fullName>
    </submittedName>
</protein>
<feature type="domain" description="SnoaL-like" evidence="1">
    <location>
        <begin position="8"/>
        <end position="106"/>
    </location>
</feature>